<organism evidence="1 2">
    <name type="scientific">Albugo candida</name>
    <dbReference type="NCBI Taxonomy" id="65357"/>
    <lineage>
        <taxon>Eukaryota</taxon>
        <taxon>Sar</taxon>
        <taxon>Stramenopiles</taxon>
        <taxon>Oomycota</taxon>
        <taxon>Peronosporomycetes</taxon>
        <taxon>Albuginales</taxon>
        <taxon>Albuginaceae</taxon>
        <taxon>Albugo</taxon>
    </lineage>
</organism>
<reference evidence="1 2" key="1">
    <citation type="submission" date="2012-05" db="EMBL/GenBank/DDBJ databases">
        <title>Recombination and specialization in a pathogen metapopulation.</title>
        <authorList>
            <person name="Gardiner A."/>
            <person name="Kemen E."/>
            <person name="Schultz-Larsen T."/>
            <person name="MacLean D."/>
            <person name="Van Oosterhout C."/>
            <person name="Jones J.D.G."/>
        </authorList>
    </citation>
    <scope>NUCLEOTIDE SEQUENCE [LARGE SCALE GENOMIC DNA]</scope>
    <source>
        <strain evidence="1 2">Ac Nc2</strain>
    </source>
</reference>
<evidence type="ECO:0000313" key="1">
    <source>
        <dbReference type="EMBL" id="CCI44970.1"/>
    </source>
</evidence>
<gene>
    <name evidence="1" type="ORF">BN9_058170</name>
</gene>
<protein>
    <submittedName>
        <fullName evidence="1">Uncharacterized protein</fullName>
    </submittedName>
</protein>
<name>A0A024GEP0_9STRA</name>
<accession>A0A024GEP0</accession>
<evidence type="ECO:0000313" key="2">
    <source>
        <dbReference type="Proteomes" id="UP000053237"/>
    </source>
</evidence>
<dbReference type="EMBL" id="CAIX01000085">
    <property type="protein sequence ID" value="CCI44970.1"/>
    <property type="molecule type" value="Genomic_DNA"/>
</dbReference>
<comment type="caution">
    <text evidence="1">The sequence shown here is derived from an EMBL/GenBank/DDBJ whole genome shotgun (WGS) entry which is preliminary data.</text>
</comment>
<dbReference type="Proteomes" id="UP000053237">
    <property type="component" value="Unassembled WGS sequence"/>
</dbReference>
<dbReference type="InParanoid" id="A0A024GEP0"/>
<keyword evidence="2" id="KW-1185">Reference proteome</keyword>
<proteinExistence type="predicted"/>
<sequence length="202" mass="23555">MTCARICQLRHSAVYDAMKWQPQSLTVLRFTSELIYFIGSRERSQYKLIIGQTHEKLLGEKLRKYEFNCIDAKIRRKSKDDELNAVAPMVSLNHYNTDSSSRQNRDLKIDEHRELKSMFFGVYTSIWGRNFAIDLRWNTFIIMYLLLVLHAHLRSEFACIEKANCNRSFCPHVPPNTVECGSVCASLILEVGSFNKAERKLR</sequence>
<dbReference type="AlphaFoldDB" id="A0A024GEP0"/>